<dbReference type="InParanoid" id="L0HHY4"/>
<evidence type="ECO:0008006" key="3">
    <source>
        <dbReference type="Google" id="ProtNLM"/>
    </source>
</evidence>
<dbReference type="OrthoDB" id="191223at2157"/>
<dbReference type="AlphaFoldDB" id="L0HHY4"/>
<sequence length="62" mass="7138">MTEKENTVKSRLHYGTNSLDLTIPTDIAKSKKINPGDVFRLIVKEEEGNLILQYERVYKTKA</sequence>
<reference evidence="1 2" key="2">
    <citation type="journal article" date="2014" name="Genome Announc.">
        <title>Complete Genome Sequence of Methanoregula formicica SMSPT, a Mesophilic Hydrogenotrophic Methanogen Isolated from a Methanogenic Upflow Anaerobic Sludge Blanket Reactor.</title>
        <authorList>
            <person name="Yamamoto K."/>
            <person name="Tamaki H."/>
            <person name="Cadillo-Quiroz H."/>
            <person name="Imachi H."/>
            <person name="Kyrpides N."/>
            <person name="Woyke T."/>
            <person name="Goodwin L."/>
            <person name="Zinder S.H."/>
            <person name="Kamagata Y."/>
            <person name="Liu W.T."/>
        </authorList>
    </citation>
    <scope>NUCLEOTIDE SEQUENCE [LARGE SCALE GENOMIC DNA]</scope>
    <source>
        <strain evidence="2">DSM 22288 / NBRC 105244 / SMSP</strain>
    </source>
</reference>
<dbReference type="GeneID" id="14309776"/>
<organism evidence="1 2">
    <name type="scientific">Methanoregula formicica (strain DSM 22288 / NBRC 105244 / SMSP)</name>
    <dbReference type="NCBI Taxonomy" id="593750"/>
    <lineage>
        <taxon>Archaea</taxon>
        <taxon>Methanobacteriati</taxon>
        <taxon>Methanobacteriota</taxon>
        <taxon>Stenosarchaea group</taxon>
        <taxon>Methanomicrobia</taxon>
        <taxon>Methanomicrobiales</taxon>
        <taxon>Methanoregulaceae</taxon>
        <taxon>Methanoregula</taxon>
    </lineage>
</organism>
<evidence type="ECO:0000313" key="2">
    <source>
        <dbReference type="Proteomes" id="UP000010824"/>
    </source>
</evidence>
<dbReference type="RefSeq" id="WP_015286348.1">
    <property type="nucleotide sequence ID" value="NC_019943.1"/>
</dbReference>
<dbReference type="EMBL" id="CP003167">
    <property type="protein sequence ID" value="AGB03386.1"/>
    <property type="molecule type" value="Genomic_DNA"/>
</dbReference>
<dbReference type="Proteomes" id="UP000010824">
    <property type="component" value="Chromosome"/>
</dbReference>
<keyword evidence="2" id="KW-1185">Reference proteome</keyword>
<dbReference type="eggNOG" id="arCOG07185">
    <property type="taxonomic scope" value="Archaea"/>
</dbReference>
<proteinExistence type="predicted"/>
<gene>
    <name evidence="1" type="ordered locus">Metfor_2384</name>
</gene>
<evidence type="ECO:0000313" key="1">
    <source>
        <dbReference type="EMBL" id="AGB03386.1"/>
    </source>
</evidence>
<dbReference type="InterPro" id="IPR037914">
    <property type="entry name" value="SpoVT-AbrB_sf"/>
</dbReference>
<dbReference type="Gene3D" id="2.10.260.10">
    <property type="match status" value="1"/>
</dbReference>
<reference evidence="2" key="1">
    <citation type="submission" date="2011-12" db="EMBL/GenBank/DDBJ databases">
        <title>Complete sequence of Methanoregula formicicum SMSP.</title>
        <authorList>
            <person name="Lucas S."/>
            <person name="Han J."/>
            <person name="Lapidus A."/>
            <person name="Cheng J.-F."/>
            <person name="Goodwin L."/>
            <person name="Pitluck S."/>
            <person name="Peters L."/>
            <person name="Ovchinnikova G."/>
            <person name="Teshima H."/>
            <person name="Detter J.C."/>
            <person name="Han C."/>
            <person name="Tapia R."/>
            <person name="Land M."/>
            <person name="Hauser L."/>
            <person name="Kyrpides N."/>
            <person name="Ivanova N."/>
            <person name="Pagani I."/>
            <person name="Imachi H."/>
            <person name="Tamaki H."/>
            <person name="Sekiguchi Y."/>
            <person name="Kamagata Y."/>
            <person name="Cadillo-Quiroz H."/>
            <person name="Zinder S."/>
            <person name="Liu W.-T."/>
            <person name="Woyke T."/>
        </authorList>
    </citation>
    <scope>NUCLEOTIDE SEQUENCE [LARGE SCALE GENOMIC DNA]</scope>
    <source>
        <strain evidence="2">DSM 22288 / NBRC 105244 / SMSP</strain>
    </source>
</reference>
<accession>L0HHY4</accession>
<dbReference type="KEGG" id="mfo:Metfor_2384"/>
<protein>
    <recommendedName>
        <fullName evidence="3">SpoVT / AbrB-like protein</fullName>
    </recommendedName>
</protein>
<dbReference type="HOGENOM" id="CLU_210688_0_0_2"/>
<dbReference type="SUPFAM" id="SSF89447">
    <property type="entry name" value="AbrB/MazE/MraZ-like"/>
    <property type="match status" value="1"/>
</dbReference>
<name>L0HHY4_METFS</name>